<evidence type="ECO:0000259" key="2">
    <source>
        <dbReference type="Pfam" id="PF06391"/>
    </source>
</evidence>
<accession>A0ABD3QYV0</accession>
<dbReference type="PANTHER" id="PTHR12683:SF13">
    <property type="entry name" value="CDK-ACTIVATING KINASE ASSEMBLY FACTOR MAT1"/>
    <property type="match status" value="1"/>
</dbReference>
<feature type="compositionally biased region" description="Basic and acidic residues" evidence="1">
    <location>
        <begin position="268"/>
        <end position="288"/>
    </location>
</feature>
<dbReference type="Proteomes" id="UP001516023">
    <property type="component" value="Unassembled WGS sequence"/>
</dbReference>
<evidence type="ECO:0000313" key="4">
    <source>
        <dbReference type="Proteomes" id="UP001516023"/>
    </source>
</evidence>
<evidence type="ECO:0000313" key="3">
    <source>
        <dbReference type="EMBL" id="KAL3805584.1"/>
    </source>
</evidence>
<dbReference type="EMBL" id="JABMIG020000002">
    <property type="protein sequence ID" value="KAL3805584.1"/>
    <property type="molecule type" value="Genomic_DNA"/>
</dbReference>
<name>A0ABD3QYV0_9STRA</name>
<feature type="region of interest" description="Disordered" evidence="1">
    <location>
        <begin position="256"/>
        <end position="296"/>
    </location>
</feature>
<dbReference type="PANTHER" id="PTHR12683">
    <property type="entry name" value="CDK-ACTIVATING KINASE ASSEMBLY FACTOR MAT1"/>
    <property type="match status" value="1"/>
</dbReference>
<reference evidence="3 4" key="1">
    <citation type="journal article" date="2020" name="G3 (Bethesda)">
        <title>Improved Reference Genome for Cyclotella cryptica CCMP332, a Model for Cell Wall Morphogenesis, Salinity Adaptation, and Lipid Production in Diatoms (Bacillariophyta).</title>
        <authorList>
            <person name="Roberts W.R."/>
            <person name="Downey K.M."/>
            <person name="Ruck E.C."/>
            <person name="Traller J.C."/>
            <person name="Alverson A.J."/>
        </authorList>
    </citation>
    <scope>NUCLEOTIDE SEQUENCE [LARGE SCALE GENOMIC DNA]</scope>
    <source>
        <strain evidence="3 4">CCMP332</strain>
    </source>
</reference>
<keyword evidence="4" id="KW-1185">Reference proteome</keyword>
<comment type="caution">
    <text evidence="3">The sequence shown here is derived from an EMBL/GenBank/DDBJ whole genome shotgun (WGS) entry which is preliminary data.</text>
</comment>
<sequence>MDPDDTADDQTLFSCAICGLSEGDASNLTTQNTLQTNATVGCGHQFSFLCLYAGFHGQVHRTIRADMPCCRGKQRELSRRKTFPCPICETVVQRVTLSSTRTLDDVLCEKDTTWRRRILQVYNKVEKDFPTLLEYNNYLEEVEDIIFSIVNEEPNAEEMKTKVKAYEEANRSQIVIRQSQRADEERCTADRIASEQRDAERRKREFQEIEKAVALTKRKFKQETTEVMLGERDQVSAEVAAAQMQGYRNELIRQQRGRGGQMPGAGPRVREPEGGLGKDKVKDREMYRKRQVAGGGVTSDNVAVHERDWQITVASLFSKPLQ</sequence>
<dbReference type="Pfam" id="PF06391">
    <property type="entry name" value="MAT1"/>
    <property type="match status" value="1"/>
</dbReference>
<dbReference type="AlphaFoldDB" id="A0ABD3QYV0"/>
<proteinExistence type="predicted"/>
<protein>
    <recommendedName>
        <fullName evidence="2">MAT1 centre domain-containing protein</fullName>
    </recommendedName>
</protein>
<organism evidence="3 4">
    <name type="scientific">Cyclotella cryptica</name>
    <dbReference type="NCBI Taxonomy" id="29204"/>
    <lineage>
        <taxon>Eukaryota</taxon>
        <taxon>Sar</taxon>
        <taxon>Stramenopiles</taxon>
        <taxon>Ochrophyta</taxon>
        <taxon>Bacillariophyta</taxon>
        <taxon>Coscinodiscophyceae</taxon>
        <taxon>Thalassiosirophycidae</taxon>
        <taxon>Stephanodiscales</taxon>
        <taxon>Stephanodiscaceae</taxon>
        <taxon>Cyclotella</taxon>
    </lineage>
</organism>
<gene>
    <name evidence="3" type="ORF">HJC23_005828</name>
</gene>
<feature type="domain" description="MAT1 centre" evidence="2">
    <location>
        <begin position="102"/>
        <end position="231"/>
    </location>
</feature>
<evidence type="ECO:0000256" key="1">
    <source>
        <dbReference type="SAM" id="MobiDB-lite"/>
    </source>
</evidence>
<dbReference type="InterPro" id="IPR015877">
    <property type="entry name" value="MAT1_centre"/>
</dbReference>